<feature type="compositionally biased region" description="Acidic residues" evidence="1">
    <location>
        <begin position="555"/>
        <end position="564"/>
    </location>
</feature>
<evidence type="ECO:0000256" key="1">
    <source>
        <dbReference type="SAM" id="MobiDB-lite"/>
    </source>
</evidence>
<feature type="region of interest" description="Disordered" evidence="1">
    <location>
        <begin position="1358"/>
        <end position="1399"/>
    </location>
</feature>
<feature type="region of interest" description="Disordered" evidence="1">
    <location>
        <begin position="1273"/>
        <end position="1308"/>
    </location>
</feature>
<dbReference type="SUPFAM" id="SSF52047">
    <property type="entry name" value="RNI-like"/>
    <property type="match status" value="1"/>
</dbReference>
<gene>
    <name evidence="2" type="ORF">DASC09_056600</name>
</gene>
<feature type="compositionally biased region" description="Low complexity" evidence="1">
    <location>
        <begin position="407"/>
        <end position="417"/>
    </location>
</feature>
<feature type="region of interest" description="Disordered" evidence="1">
    <location>
        <begin position="1"/>
        <end position="20"/>
    </location>
</feature>
<evidence type="ECO:0000313" key="3">
    <source>
        <dbReference type="Proteomes" id="UP001360560"/>
    </source>
</evidence>
<dbReference type="GeneID" id="90076310"/>
<feature type="compositionally biased region" description="Polar residues" evidence="1">
    <location>
        <begin position="288"/>
        <end position="301"/>
    </location>
</feature>
<feature type="compositionally biased region" description="Low complexity" evidence="1">
    <location>
        <begin position="304"/>
        <end position="321"/>
    </location>
</feature>
<dbReference type="Gene3D" id="3.80.10.10">
    <property type="entry name" value="Ribonuclease Inhibitor"/>
    <property type="match status" value="2"/>
</dbReference>
<keyword evidence="3" id="KW-1185">Reference proteome</keyword>
<feature type="compositionally biased region" description="Low complexity" evidence="1">
    <location>
        <begin position="143"/>
        <end position="172"/>
    </location>
</feature>
<dbReference type="InterPro" id="IPR032675">
    <property type="entry name" value="LRR_dom_sf"/>
</dbReference>
<feature type="compositionally biased region" description="Gly residues" evidence="1">
    <location>
        <begin position="1297"/>
        <end position="1308"/>
    </location>
</feature>
<feature type="region of interest" description="Disordered" evidence="1">
    <location>
        <begin position="516"/>
        <end position="604"/>
    </location>
</feature>
<feature type="compositionally biased region" description="Acidic residues" evidence="1">
    <location>
        <begin position="1371"/>
        <end position="1382"/>
    </location>
</feature>
<dbReference type="Proteomes" id="UP001360560">
    <property type="component" value="Unassembled WGS sequence"/>
</dbReference>
<feature type="region of interest" description="Disordered" evidence="1">
    <location>
        <begin position="117"/>
        <end position="240"/>
    </location>
</feature>
<proteinExistence type="predicted"/>
<sequence length="1418" mass="155962">MPPPATAVDKDTGKDKKSDVIRQKLQNDASNAIQGFNKADFDWFLRGNIKRIDVISKIPSSLKTPSNNASTTNNAATASPAAAAAVTSRNIGSALTPQKSIPTVGSTNATNVQGVLSDISTTGDGTAPLKRSATISASHQHSESSIIRRTRSHTNSSNSSSGSGFFGKLSSKFSRKKSTPEKASNVPTTNTKRNSTSKSNGVSLASASSLSTTKPSSSSATTTTNPTDSKPTDQPVDENALDPRFQKFLEFYKSKGIEKMSNLERNFPDNNNNNSEPAPSTVIPEPTTPRSNGLSRLLSRTKTSDTPSSTATTASSFSFPSNEIPPSPKVDLLGRPIPPHPQEAPLPPAIKRVNQSTHGRHNSGSISDVSSSIHSTSSPKTTARFGSFLRRHQSVDQHPTSPPLNNSVLSSSSSSVSSSSSSLVEAHSVGSSQEIPGFMHMPLLKRVTFSERVFFNDPPQQIASRNPRKGEVEILKNGSILVHKLTPEERQKIMREGGGGVVVGGFGHLRIISPEEKAEEEQFERRSGSPPPPPPPVEHENDQEGAAVEKKEQEEEKEAEEDDDPSLRKAKSISIDKPMVSRHKPSGIKPTDEDGEEVSNDSSESINKIMEKKVPLDVLYARCCHLREILPIKSTLKQIPKNSTATLDSLTFKNPLPSLIEIITFGDFISIAPIATLIVDGISLSLEMLRVLLSSIAYKNDLKKLSLRNTVLDTRGWKLLCWFLVKNKSLISLDITMCSSLKTSSSSKSSKPKSIAITSIVRMDGSQSDRSEMDWSLFVASLIYRGGIESLILTGCKIKSLPIFKKLFEMALGGRTKKLGLAYNNLSYEQMEVVCNWLLKYSSSIISLDLGYNNMNRMSTKIQRSSCGSNNLMTVKGGSVNLLISVFSRIHKERKQCGLQYLSLNCTEIHEESTTSNTEGEFVEASSLIYNLSKLSNLRFLDLSGNPRYFSYNIEIFCSFLTLFSKLTRLHLDYNGIGDLSMIAICDSLMSCKHMYYLSLLGNPLTLGGYSAICNLVKRSKIISLEMDFDYIPTHLRRNIGVYTVRNMEQIIRHGKIGVNGGEDENENKGIDKDEYSLGSLTEEVVEFLQKYDEKNERGEMINSEEKKKVKQLVFEFLGKIFQIKNSLNQTIEKLIEMRLQHELNNDGKETLIRFCFIDNALDKVLRILRERYKEFADEYEITHKVTEKGASEESMVVKTQIFGKSLDHNAIDEEEDEEAYPISGMKSKEGVSSVFPYSQVRRSSSQTSLKKLDQEEGSVLKAGNLLQAKLQEHGSGDNADKGQGPQYDDHFLKHVVGGGGGGEGGGAVDGEKIKDALLDTSKLSNIVNVLDSLRENGISVEDMFKKRDVQSALEQEFANGKSLHSAKEEGSEDKDEDESDLSDTASEASIDDVEVEKETKPYDTIVDDLVRVRSRQA</sequence>
<accession>A0AAV5QUE2</accession>
<reference evidence="2 3" key="1">
    <citation type="journal article" date="2023" name="Elife">
        <title>Identification of key yeast species and microbe-microbe interactions impacting larval growth of Drosophila in the wild.</title>
        <authorList>
            <person name="Mure A."/>
            <person name="Sugiura Y."/>
            <person name="Maeda R."/>
            <person name="Honda K."/>
            <person name="Sakurai N."/>
            <person name="Takahashi Y."/>
            <person name="Watada M."/>
            <person name="Katoh T."/>
            <person name="Gotoh A."/>
            <person name="Gotoh Y."/>
            <person name="Taniguchi I."/>
            <person name="Nakamura K."/>
            <person name="Hayashi T."/>
            <person name="Katayama T."/>
            <person name="Uemura T."/>
            <person name="Hattori Y."/>
        </authorList>
    </citation>
    <scope>NUCLEOTIDE SEQUENCE [LARGE SCALE GENOMIC DNA]</scope>
    <source>
        <strain evidence="2 3">SC-9</strain>
    </source>
</reference>
<comment type="caution">
    <text evidence="2">The sequence shown here is derived from an EMBL/GenBank/DDBJ whole genome shotgun (WGS) entry which is preliminary data.</text>
</comment>
<organism evidence="2 3">
    <name type="scientific">Saccharomycopsis crataegensis</name>
    <dbReference type="NCBI Taxonomy" id="43959"/>
    <lineage>
        <taxon>Eukaryota</taxon>
        <taxon>Fungi</taxon>
        <taxon>Dikarya</taxon>
        <taxon>Ascomycota</taxon>
        <taxon>Saccharomycotina</taxon>
        <taxon>Saccharomycetes</taxon>
        <taxon>Saccharomycopsidaceae</taxon>
        <taxon>Saccharomycopsis</taxon>
    </lineage>
</organism>
<feature type="compositionally biased region" description="Low complexity" evidence="1">
    <location>
        <begin position="188"/>
        <end position="233"/>
    </location>
</feature>
<feature type="compositionally biased region" description="Basic and acidic residues" evidence="1">
    <location>
        <begin position="537"/>
        <end position="554"/>
    </location>
</feature>
<protein>
    <submittedName>
        <fullName evidence="2">Mhp1 protein</fullName>
    </submittedName>
</protein>
<dbReference type="RefSeq" id="XP_064855317.1">
    <property type="nucleotide sequence ID" value="XM_064999245.1"/>
</dbReference>
<feature type="compositionally biased region" description="Basic and acidic residues" evidence="1">
    <location>
        <begin position="8"/>
        <end position="20"/>
    </location>
</feature>
<dbReference type="EMBL" id="BTFZ01000019">
    <property type="protein sequence ID" value="GMM38321.1"/>
    <property type="molecule type" value="Genomic_DNA"/>
</dbReference>
<name>A0AAV5QUE2_9ASCO</name>
<evidence type="ECO:0000313" key="2">
    <source>
        <dbReference type="EMBL" id="GMM38321.1"/>
    </source>
</evidence>
<feature type="region of interest" description="Disordered" evidence="1">
    <location>
        <begin position="263"/>
        <end position="417"/>
    </location>
</feature>
<feature type="compositionally biased region" description="Low complexity" evidence="1">
    <location>
        <begin position="363"/>
        <end position="378"/>
    </location>
</feature>
<feature type="compositionally biased region" description="Polar residues" evidence="1">
    <location>
        <begin position="396"/>
        <end position="406"/>
    </location>
</feature>
<feature type="compositionally biased region" description="Pro residues" evidence="1">
    <location>
        <begin position="336"/>
        <end position="348"/>
    </location>
</feature>